<proteinExistence type="predicted"/>
<evidence type="ECO:0000256" key="1">
    <source>
        <dbReference type="SAM" id="MobiDB-lite"/>
    </source>
</evidence>
<dbReference type="EMBL" id="LN902029">
    <property type="protein sequence ID" value="CDS35422.1"/>
    <property type="molecule type" value="Genomic_DNA"/>
</dbReference>
<name>A0A068XZB6_ECHMU</name>
<dbReference type="OrthoDB" id="8123757at2759"/>
<protein>
    <submittedName>
        <fullName evidence="2">Expressed protein</fullName>
    </submittedName>
</protein>
<evidence type="ECO:0000313" key="3">
    <source>
        <dbReference type="Proteomes" id="UP000017246"/>
    </source>
</evidence>
<organism evidence="2 3">
    <name type="scientific">Echinococcus multilocularis</name>
    <name type="common">Fox tapeworm</name>
    <dbReference type="NCBI Taxonomy" id="6211"/>
    <lineage>
        <taxon>Eukaryota</taxon>
        <taxon>Metazoa</taxon>
        <taxon>Spiralia</taxon>
        <taxon>Lophotrochozoa</taxon>
        <taxon>Platyhelminthes</taxon>
        <taxon>Cestoda</taxon>
        <taxon>Eucestoda</taxon>
        <taxon>Cyclophyllidea</taxon>
        <taxon>Taeniidae</taxon>
        <taxon>Echinococcus</taxon>
    </lineage>
</organism>
<accession>A0A068XZB6</accession>
<reference evidence="2" key="1">
    <citation type="journal article" date="2013" name="Nature">
        <title>The genomes of four tapeworm species reveal adaptations to parasitism.</title>
        <authorList>
            <person name="Tsai I.J."/>
            <person name="Zarowiecki M."/>
            <person name="Holroyd N."/>
            <person name="Garciarrubio A."/>
            <person name="Sanchez-Flores A."/>
            <person name="Brooks K.L."/>
            <person name="Tracey A."/>
            <person name="Bobes R.J."/>
            <person name="Fragoso G."/>
            <person name="Sciutto E."/>
            <person name="Aslett M."/>
            <person name="Beasley H."/>
            <person name="Bennett H.M."/>
            <person name="Cai J."/>
            <person name="Camicia F."/>
            <person name="Clark R."/>
            <person name="Cucher M."/>
            <person name="De Silva N."/>
            <person name="Day T.A."/>
            <person name="Deplazes P."/>
            <person name="Estrada K."/>
            <person name="Fernandez C."/>
            <person name="Holland P.W."/>
            <person name="Hou J."/>
            <person name="Hu S."/>
            <person name="Huckvale T."/>
            <person name="Hung S.S."/>
            <person name="Kamenetzky L."/>
            <person name="Keane J.A."/>
            <person name="Kiss F."/>
            <person name="Koziol U."/>
            <person name="Lambert O."/>
            <person name="Liu K."/>
            <person name="Luo X."/>
            <person name="Luo Y."/>
            <person name="Macchiaroli N."/>
            <person name="Nichol S."/>
            <person name="Paps J."/>
            <person name="Parkinson J."/>
            <person name="Pouchkina-Stantcheva N."/>
            <person name="Riddiford N."/>
            <person name="Rosenzvit M."/>
            <person name="Salinas G."/>
            <person name="Wasmuth J.D."/>
            <person name="Zamanian M."/>
            <person name="Zheng Y."/>
            <person name="Cai X."/>
            <person name="Soberon X."/>
            <person name="Olson P.D."/>
            <person name="Laclette J.P."/>
            <person name="Brehm K."/>
            <person name="Berriman M."/>
            <person name="Garciarrubio A."/>
            <person name="Bobes R.J."/>
            <person name="Fragoso G."/>
            <person name="Sanchez-Flores A."/>
            <person name="Estrada K."/>
            <person name="Cevallos M.A."/>
            <person name="Morett E."/>
            <person name="Gonzalez V."/>
            <person name="Portillo T."/>
            <person name="Ochoa-Leyva A."/>
            <person name="Jose M.V."/>
            <person name="Sciutto E."/>
            <person name="Landa A."/>
            <person name="Jimenez L."/>
            <person name="Valdes V."/>
            <person name="Carrero J.C."/>
            <person name="Larralde C."/>
            <person name="Morales-Montor J."/>
            <person name="Limon-Lason J."/>
            <person name="Soberon X."/>
            <person name="Laclette J.P."/>
        </authorList>
    </citation>
    <scope>NUCLEOTIDE SEQUENCE [LARGE SCALE GENOMIC DNA]</scope>
</reference>
<gene>
    <name evidence="2" type="ORF">EmuJ_000279600</name>
</gene>
<dbReference type="eggNOG" id="ENOG502S8UZ">
    <property type="taxonomic scope" value="Eukaryota"/>
</dbReference>
<dbReference type="AlphaFoldDB" id="A0A068XZB6"/>
<reference evidence="2" key="2">
    <citation type="submission" date="2015-11" db="EMBL/GenBank/DDBJ databases">
        <authorList>
            <person name="Zhang Y."/>
            <person name="Guo Z."/>
        </authorList>
    </citation>
    <scope>NUCLEOTIDE SEQUENCE</scope>
</reference>
<feature type="region of interest" description="Disordered" evidence="1">
    <location>
        <begin position="129"/>
        <end position="181"/>
    </location>
</feature>
<dbReference type="Proteomes" id="UP000017246">
    <property type="component" value="Unassembled WGS sequence"/>
</dbReference>
<evidence type="ECO:0000313" key="2">
    <source>
        <dbReference type="EMBL" id="CDS35422.1"/>
    </source>
</evidence>
<feature type="region of interest" description="Disordered" evidence="1">
    <location>
        <begin position="35"/>
        <end position="100"/>
    </location>
</feature>
<sequence>MTGRGHARGHTTGIAATAAVQTSYASHTRACMCTPLPPRQIAPPTKNGHAPPTTKSRKSSQSVNPHSVRPGHPIKGIQRHVDEPTGPAARAEHRPTPAHTCGDYTTDMAYRRHHHLVGLTRQCLLMATTAQPPQRRRRTCEPAHQSASKRANERAKSRPAGQPTNQPTTLPQQTPPHQPNY</sequence>
<keyword evidence="3" id="KW-1185">Reference proteome</keyword>
<feature type="compositionally biased region" description="Low complexity" evidence="1">
    <location>
        <begin position="162"/>
        <end position="172"/>
    </location>
</feature>